<organism evidence="4 5">
    <name type="scientific">Actinia tenebrosa</name>
    <name type="common">Australian red waratah sea anemone</name>
    <dbReference type="NCBI Taxonomy" id="6105"/>
    <lineage>
        <taxon>Eukaryota</taxon>
        <taxon>Metazoa</taxon>
        <taxon>Cnidaria</taxon>
        <taxon>Anthozoa</taxon>
        <taxon>Hexacorallia</taxon>
        <taxon>Actiniaria</taxon>
        <taxon>Actiniidae</taxon>
        <taxon>Actinia</taxon>
    </lineage>
</organism>
<dbReference type="PANTHER" id="PTHR12103:SF38">
    <property type="entry name" value="5'-NUCLEOTIDASE DOMAIN-CONTAINING PROTEIN 1"/>
    <property type="match status" value="1"/>
</dbReference>
<dbReference type="PANTHER" id="PTHR12103">
    <property type="entry name" value="5'-NUCLEOTIDASE DOMAIN-CONTAINING"/>
    <property type="match status" value="1"/>
</dbReference>
<keyword evidence="2" id="KW-0378">Hydrolase</keyword>
<dbReference type="InParanoid" id="A0A6P8ILZ0"/>
<dbReference type="Pfam" id="PF05761">
    <property type="entry name" value="5_nucleotid"/>
    <property type="match status" value="1"/>
</dbReference>
<dbReference type="SUPFAM" id="SSF56784">
    <property type="entry name" value="HAD-like"/>
    <property type="match status" value="1"/>
</dbReference>
<evidence type="ECO:0000313" key="4">
    <source>
        <dbReference type="Proteomes" id="UP000515163"/>
    </source>
</evidence>
<evidence type="ECO:0000256" key="1">
    <source>
        <dbReference type="ARBA" id="ARBA00022723"/>
    </source>
</evidence>
<keyword evidence="3" id="KW-0460">Magnesium</keyword>
<accession>A0A6P8ILZ0</accession>
<dbReference type="KEGG" id="aten:116302609"/>
<sequence length="186" mass="21409">MVKISDYDCIGFDLDHTVIQYKLSNLYTLTYKFLTTFLVKEKGYDASLLDSSLEDHKDFILRGLILDADKGNLIKLDKHGCILRASHGTTPMSDKEILDCYGEKRKFLLFEELKSSMIKRHRHISSFRIFETFFDLPAALVAAKLVDVIDAKSGRPEKYTFWPDIMEAFILNFSPSSFTGIEILNY</sequence>
<keyword evidence="1" id="KW-0479">Metal-binding</keyword>
<dbReference type="Proteomes" id="UP000515163">
    <property type="component" value="Unplaced"/>
</dbReference>
<protein>
    <submittedName>
        <fullName evidence="5">5'-nucleotidase domain-containing protein 1-like</fullName>
    </submittedName>
</protein>
<evidence type="ECO:0000313" key="5">
    <source>
        <dbReference type="RefSeq" id="XP_031567807.1"/>
    </source>
</evidence>
<keyword evidence="4" id="KW-1185">Reference proteome</keyword>
<proteinExistence type="predicted"/>
<evidence type="ECO:0000256" key="3">
    <source>
        <dbReference type="ARBA" id="ARBA00022842"/>
    </source>
</evidence>
<dbReference type="InterPro" id="IPR036412">
    <property type="entry name" value="HAD-like_sf"/>
</dbReference>
<dbReference type="GO" id="GO:0046872">
    <property type="term" value="F:metal ion binding"/>
    <property type="evidence" value="ECO:0007669"/>
    <property type="project" value="UniProtKB-KW"/>
</dbReference>
<reference evidence="5" key="1">
    <citation type="submission" date="2025-08" db="UniProtKB">
        <authorList>
            <consortium name="RefSeq"/>
        </authorList>
    </citation>
    <scope>IDENTIFICATION</scope>
    <source>
        <tissue evidence="5">Tentacle</tissue>
    </source>
</reference>
<evidence type="ECO:0000256" key="2">
    <source>
        <dbReference type="ARBA" id="ARBA00022801"/>
    </source>
</evidence>
<name>A0A6P8ILZ0_ACTTE</name>
<dbReference type="RefSeq" id="XP_031567807.1">
    <property type="nucleotide sequence ID" value="XM_031711947.1"/>
</dbReference>
<dbReference type="GO" id="GO:0008253">
    <property type="term" value="F:5'-nucleotidase activity"/>
    <property type="evidence" value="ECO:0007669"/>
    <property type="project" value="TreeGrafter"/>
</dbReference>
<dbReference type="OrthoDB" id="6503940at2759"/>
<dbReference type="AlphaFoldDB" id="A0A6P8ILZ0"/>
<dbReference type="InterPro" id="IPR008380">
    <property type="entry name" value="HAD-SF_hydro_IG_5-nucl"/>
</dbReference>
<gene>
    <name evidence="5" type="primary">LOC116302609</name>
</gene>
<dbReference type="GeneID" id="116302609"/>